<evidence type="ECO:0008006" key="3">
    <source>
        <dbReference type="Google" id="ProtNLM"/>
    </source>
</evidence>
<dbReference type="EMBL" id="QDDL01000003">
    <property type="protein sequence ID" value="PVZ69678.1"/>
    <property type="molecule type" value="Genomic_DNA"/>
</dbReference>
<name>A0A2V1GXF6_9GAMM</name>
<keyword evidence="2" id="KW-1185">Reference proteome</keyword>
<sequence length="270" mass="31498">MHLYKYRSFEANHIKALVNNQLWFSRGVTFNDPFDCSLNVPVTFIDKVGMMKFMKKQTLAQRFVDSGHLTRMQMEQISEQYLEDTEKLLLEGRYQDHELGWLADAVFDHMSRSFVHCLSQTGKNTLMWSHYASAHSGFCVRYKKEQLINSECIYKADSVNYDGQPISLIEQLVEPNQRNLPTEVLFKKAKDWQYEEEFRLVHSDVADGDDDLYRVLRHDVDAVDCIIFGFNSEDKNINDLKEKLSGRNIVFKKIVRSPSGFDLFVDVGRV</sequence>
<evidence type="ECO:0000313" key="1">
    <source>
        <dbReference type="EMBL" id="PVZ69678.1"/>
    </source>
</evidence>
<reference evidence="1 2" key="1">
    <citation type="submission" date="2018-04" db="EMBL/GenBank/DDBJ databases">
        <title>Thalassorhabdus spongiae gen. nov., sp. nov., isolated from a marine sponge in South-West Iceland.</title>
        <authorList>
            <person name="Knobloch S."/>
            <person name="Daussin A."/>
            <person name="Johannsson R."/>
            <person name="Marteinsson V.T."/>
        </authorList>
    </citation>
    <scope>NUCLEOTIDE SEQUENCE [LARGE SCALE GENOMIC DNA]</scope>
    <source>
        <strain evidence="1 2">Hp12</strain>
    </source>
</reference>
<dbReference type="AlphaFoldDB" id="A0A2V1GXF6"/>
<accession>A0A2V1GXF6</accession>
<dbReference type="Pfam" id="PF11185">
    <property type="entry name" value="DUF2971"/>
    <property type="match status" value="1"/>
</dbReference>
<comment type="caution">
    <text evidence="1">The sequence shown here is derived from an EMBL/GenBank/DDBJ whole genome shotgun (WGS) entry which is preliminary data.</text>
</comment>
<dbReference type="InterPro" id="IPR021352">
    <property type="entry name" value="DUF2971"/>
</dbReference>
<dbReference type="Proteomes" id="UP000244906">
    <property type="component" value="Unassembled WGS sequence"/>
</dbReference>
<evidence type="ECO:0000313" key="2">
    <source>
        <dbReference type="Proteomes" id="UP000244906"/>
    </source>
</evidence>
<protein>
    <recommendedName>
        <fullName evidence="3">DUF2971 domain-containing protein</fullName>
    </recommendedName>
</protein>
<organism evidence="1 2">
    <name type="scientific">Pelagibaculum spongiae</name>
    <dbReference type="NCBI Taxonomy" id="2080658"/>
    <lineage>
        <taxon>Bacteria</taxon>
        <taxon>Pseudomonadati</taxon>
        <taxon>Pseudomonadota</taxon>
        <taxon>Gammaproteobacteria</taxon>
        <taxon>Oceanospirillales</taxon>
        <taxon>Pelagibaculum</taxon>
    </lineage>
</organism>
<gene>
    <name evidence="1" type="ORF">DC094_10270</name>
</gene>
<proteinExistence type="predicted"/>